<dbReference type="InterPro" id="IPR006029">
    <property type="entry name" value="Neurotrans-gated_channel_TM"/>
</dbReference>
<evidence type="ECO:0000256" key="4">
    <source>
        <dbReference type="ARBA" id="ARBA00022475"/>
    </source>
</evidence>
<evidence type="ECO:0000259" key="12">
    <source>
        <dbReference type="Pfam" id="PF02931"/>
    </source>
</evidence>
<feature type="transmembrane region" description="Helical" evidence="11">
    <location>
        <begin position="363"/>
        <end position="385"/>
    </location>
</feature>
<name>A0A7R9ADZ6_9CRUS</name>
<gene>
    <name evidence="14" type="ORF">DSTB1V02_LOCUS12069</name>
</gene>
<dbReference type="Gene3D" id="2.70.170.10">
    <property type="entry name" value="Neurotransmitter-gated ion-channel ligand-binding domain"/>
    <property type="match status" value="1"/>
</dbReference>
<dbReference type="Proteomes" id="UP000677054">
    <property type="component" value="Unassembled WGS sequence"/>
</dbReference>
<sequence>METTPDATNITGPLSTSIYTVNLAAELTDPSVYVKELPPPKYQPEINITTSITLHHIESISAQSSDFSVYLMLRHVWQDKRLNFENKNTWYLEDEYLSGSEWLYNLIWSPTLFFVNEKDSNVFQLSKRNVFVAISKNGTVTLTYRRVRSCFTSVLRFKEVTARWVSRELIFDQKVNRVTAASDRLNRYDEEKGNVLSSILTRDETAKVRFFCLMDLKRFPFDEQTCNMTIASWDIPIPKGRLQWENPVDCIAREEDLIASEQTFHSHECFEEEFRDFHGITGKRFSAITVRFRIKRDPGHYILDYYVPSIFLVVVSWVSFWLDPNASPARVALGTSTMLTFITLSRNIGDELPKLSYLRAVEIWFFVCIAFIFLTLVEFAFANIISRRRCVQHLPKCVLVHMPYEEVWSNNHVTKQTTPHHHLLCTKFVRFAHPSWHGRDVDTNQLSVNSFDKVYFTVTPSSNTETLNMPDDDCKDIKISVPITSIGGDESASSKHRQRK</sequence>
<keyword evidence="15" id="KW-1185">Reference proteome</keyword>
<feature type="domain" description="Neurotransmitter-gated ion-channel transmembrane" evidence="13">
    <location>
        <begin position="306"/>
        <end position="392"/>
    </location>
</feature>
<dbReference type="InterPro" id="IPR006028">
    <property type="entry name" value="GABAA/Glycine_rcpt"/>
</dbReference>
<evidence type="ECO:0000256" key="11">
    <source>
        <dbReference type="SAM" id="Phobius"/>
    </source>
</evidence>
<dbReference type="Pfam" id="PF02932">
    <property type="entry name" value="Neur_chan_memb"/>
    <property type="match status" value="1"/>
</dbReference>
<evidence type="ECO:0000259" key="13">
    <source>
        <dbReference type="Pfam" id="PF02932"/>
    </source>
</evidence>
<keyword evidence="5 11" id="KW-0812">Transmembrane</keyword>
<dbReference type="InterPro" id="IPR018000">
    <property type="entry name" value="Neurotransmitter_ion_chnl_CS"/>
</dbReference>
<dbReference type="GO" id="GO:0005886">
    <property type="term" value="C:plasma membrane"/>
    <property type="evidence" value="ECO:0007669"/>
    <property type="project" value="UniProtKB-SubCell"/>
</dbReference>
<evidence type="ECO:0000313" key="15">
    <source>
        <dbReference type="Proteomes" id="UP000677054"/>
    </source>
</evidence>
<keyword evidence="4" id="KW-1003">Cell membrane</keyword>
<dbReference type="InterPro" id="IPR006202">
    <property type="entry name" value="Neur_chan_lig-bd"/>
</dbReference>
<dbReference type="Gene3D" id="1.20.58.390">
    <property type="entry name" value="Neurotransmitter-gated ion-channel transmembrane domain"/>
    <property type="match status" value="1"/>
</dbReference>
<dbReference type="GO" id="GO:0005254">
    <property type="term" value="F:chloride channel activity"/>
    <property type="evidence" value="ECO:0007669"/>
    <property type="project" value="UniProtKB-ARBA"/>
</dbReference>
<dbReference type="InterPro" id="IPR036734">
    <property type="entry name" value="Neur_chan_lig-bd_sf"/>
</dbReference>
<proteinExistence type="predicted"/>
<evidence type="ECO:0000256" key="9">
    <source>
        <dbReference type="ARBA" id="ARBA00023136"/>
    </source>
</evidence>
<keyword evidence="3" id="KW-0813">Transport</keyword>
<feature type="domain" description="Neurotransmitter-gated ion-channel ligand-binding" evidence="12">
    <location>
        <begin position="205"/>
        <end position="297"/>
    </location>
</feature>
<evidence type="ECO:0000256" key="3">
    <source>
        <dbReference type="ARBA" id="ARBA00022448"/>
    </source>
</evidence>
<dbReference type="InterPro" id="IPR036719">
    <property type="entry name" value="Neuro-gated_channel_TM_sf"/>
</dbReference>
<dbReference type="EMBL" id="CAJPEV010004303">
    <property type="protein sequence ID" value="CAG0901546.1"/>
    <property type="molecule type" value="Genomic_DNA"/>
</dbReference>
<dbReference type="GO" id="GO:0004888">
    <property type="term" value="F:transmembrane signaling receptor activity"/>
    <property type="evidence" value="ECO:0007669"/>
    <property type="project" value="InterPro"/>
</dbReference>
<accession>A0A7R9ADZ6</accession>
<evidence type="ECO:0000256" key="5">
    <source>
        <dbReference type="ARBA" id="ARBA00022692"/>
    </source>
</evidence>
<keyword evidence="6" id="KW-0732">Signal</keyword>
<dbReference type="SUPFAM" id="SSF63712">
    <property type="entry name" value="Nicotinic receptor ligand binding domain-like"/>
    <property type="match status" value="1"/>
</dbReference>
<evidence type="ECO:0000256" key="8">
    <source>
        <dbReference type="ARBA" id="ARBA00023065"/>
    </source>
</evidence>
<evidence type="ECO:0000256" key="7">
    <source>
        <dbReference type="ARBA" id="ARBA00022989"/>
    </source>
</evidence>
<keyword evidence="10" id="KW-0407">Ion channel</keyword>
<keyword evidence="7 11" id="KW-1133">Transmembrane helix</keyword>
<evidence type="ECO:0000256" key="6">
    <source>
        <dbReference type="ARBA" id="ARBA00022729"/>
    </source>
</evidence>
<comment type="subcellular location">
    <subcellularLocation>
        <location evidence="2">Cell membrane</location>
    </subcellularLocation>
    <subcellularLocation>
        <location evidence="1">Membrane</location>
        <topology evidence="1">Multi-pass membrane protein</topology>
    </subcellularLocation>
</comment>
<organism evidence="14">
    <name type="scientific">Darwinula stevensoni</name>
    <dbReference type="NCBI Taxonomy" id="69355"/>
    <lineage>
        <taxon>Eukaryota</taxon>
        <taxon>Metazoa</taxon>
        <taxon>Ecdysozoa</taxon>
        <taxon>Arthropoda</taxon>
        <taxon>Crustacea</taxon>
        <taxon>Oligostraca</taxon>
        <taxon>Ostracoda</taxon>
        <taxon>Podocopa</taxon>
        <taxon>Podocopida</taxon>
        <taxon>Darwinulocopina</taxon>
        <taxon>Darwinuloidea</taxon>
        <taxon>Darwinulidae</taxon>
        <taxon>Darwinula</taxon>
    </lineage>
</organism>
<feature type="transmembrane region" description="Helical" evidence="11">
    <location>
        <begin position="301"/>
        <end position="322"/>
    </location>
</feature>
<dbReference type="PRINTS" id="PR00253">
    <property type="entry name" value="GABAARECEPTR"/>
</dbReference>
<dbReference type="PANTHER" id="PTHR18945">
    <property type="entry name" value="NEUROTRANSMITTER GATED ION CHANNEL"/>
    <property type="match status" value="1"/>
</dbReference>
<evidence type="ECO:0000313" key="14">
    <source>
        <dbReference type="EMBL" id="CAD7252311.1"/>
    </source>
</evidence>
<dbReference type="GO" id="GO:0099095">
    <property type="term" value="F:ligand-gated monoatomic anion channel activity"/>
    <property type="evidence" value="ECO:0007669"/>
    <property type="project" value="UniProtKB-ARBA"/>
</dbReference>
<feature type="non-terminal residue" evidence="14">
    <location>
        <position position="1"/>
    </location>
</feature>
<dbReference type="InterPro" id="IPR038050">
    <property type="entry name" value="Neuro_actylchol_rec"/>
</dbReference>
<dbReference type="AlphaFoldDB" id="A0A7R9ADZ6"/>
<evidence type="ECO:0000256" key="2">
    <source>
        <dbReference type="ARBA" id="ARBA00004236"/>
    </source>
</evidence>
<dbReference type="GO" id="GO:0005230">
    <property type="term" value="F:extracellular ligand-gated monoatomic ion channel activity"/>
    <property type="evidence" value="ECO:0007669"/>
    <property type="project" value="InterPro"/>
</dbReference>
<evidence type="ECO:0000256" key="1">
    <source>
        <dbReference type="ARBA" id="ARBA00004141"/>
    </source>
</evidence>
<evidence type="ECO:0000256" key="10">
    <source>
        <dbReference type="ARBA" id="ARBA00023303"/>
    </source>
</evidence>
<dbReference type="EMBL" id="LR903820">
    <property type="protein sequence ID" value="CAD7252311.1"/>
    <property type="molecule type" value="Genomic_DNA"/>
</dbReference>
<dbReference type="OrthoDB" id="6381752at2759"/>
<protein>
    <submittedName>
        <fullName evidence="14">Uncharacterized protein</fullName>
    </submittedName>
</protein>
<dbReference type="InterPro" id="IPR006201">
    <property type="entry name" value="Neur_channel"/>
</dbReference>
<dbReference type="SUPFAM" id="SSF90112">
    <property type="entry name" value="Neurotransmitter-gated ion-channel transmembrane pore"/>
    <property type="match status" value="1"/>
</dbReference>
<reference evidence="14" key="1">
    <citation type="submission" date="2020-11" db="EMBL/GenBank/DDBJ databases">
        <authorList>
            <person name="Tran Van P."/>
        </authorList>
    </citation>
    <scope>NUCLEOTIDE SEQUENCE</scope>
</reference>
<dbReference type="CDD" id="cd19049">
    <property type="entry name" value="LGIC_TM_anion"/>
    <property type="match status" value="1"/>
</dbReference>
<dbReference type="PROSITE" id="PS00236">
    <property type="entry name" value="NEUROTR_ION_CHANNEL"/>
    <property type="match status" value="1"/>
</dbReference>
<keyword evidence="8" id="KW-0406">Ion transport</keyword>
<feature type="domain" description="Neurotransmitter-gated ion-channel ligand-binding" evidence="12">
    <location>
        <begin position="25"/>
        <end position="147"/>
    </location>
</feature>
<keyword evidence="9 11" id="KW-0472">Membrane</keyword>
<dbReference type="Pfam" id="PF02931">
    <property type="entry name" value="Neur_chan_LBD"/>
    <property type="match status" value="2"/>
</dbReference>